<evidence type="ECO:0000256" key="3">
    <source>
        <dbReference type="ARBA" id="ARBA00022448"/>
    </source>
</evidence>
<dbReference type="Proteomes" id="UP000019095">
    <property type="component" value="Chromosome"/>
</dbReference>
<dbReference type="InterPro" id="IPR000531">
    <property type="entry name" value="Beta-barrel_TonB"/>
</dbReference>
<evidence type="ECO:0000256" key="12">
    <source>
        <dbReference type="ARBA" id="ARBA00023237"/>
    </source>
</evidence>
<keyword evidence="3 13" id="KW-0813">Transport</keyword>
<dbReference type="PATRIC" id="fig|1247726.3.peg.271"/>
<evidence type="ECO:0000256" key="11">
    <source>
        <dbReference type="ARBA" id="ARBA00023170"/>
    </source>
</evidence>
<dbReference type="PROSITE" id="PS52016">
    <property type="entry name" value="TONB_DEPENDENT_REC_3"/>
    <property type="match status" value="1"/>
</dbReference>
<dbReference type="GO" id="GO:0009279">
    <property type="term" value="C:cell outer membrane"/>
    <property type="evidence" value="ECO:0007669"/>
    <property type="project" value="UniProtKB-SubCell"/>
</dbReference>
<evidence type="ECO:0000256" key="10">
    <source>
        <dbReference type="ARBA" id="ARBA00023136"/>
    </source>
</evidence>
<dbReference type="InterPro" id="IPR037066">
    <property type="entry name" value="Plug_dom_sf"/>
</dbReference>
<evidence type="ECO:0000256" key="8">
    <source>
        <dbReference type="ARBA" id="ARBA00023065"/>
    </source>
</evidence>
<dbReference type="HOGENOM" id="CLU_008287_13_0_4"/>
<evidence type="ECO:0000259" key="17">
    <source>
        <dbReference type="Pfam" id="PF07715"/>
    </source>
</evidence>
<feature type="domain" description="TonB-dependent receptor-like beta-barrel" evidence="16">
    <location>
        <begin position="273"/>
        <end position="705"/>
    </location>
</feature>
<sequence length="749" mass="81440">MRRVVRPAFCPTNLYELSMSSPTLKPTVVAGCLFSLFTCTAGAQPVTTVPAVTATQEAVPAAATPDAPVTELSPIVATSTRMDRPASEIPASISVIDGAQIRANEMQVNLSEGLRGIPGLSVRNRENYAQDLQVGIRGFGARSAFGVRGIRLYVDGIPATMPDGQGQTSNIDLSSIDSAEVLRGPFSTLYGNSSGGVLLTETETGEGPLTLTPSFAAGSYGQLRYGMKASGSRGDGPGAIDYLLSTNHFRTDGYREHSKAEKNQVNAKLGLNVGQDGHLSLLLNHVDLSADDPQGLTRDEFENDPRSSSPNAQTYNVRKTTKQTQGGLVYDQPLSDRTDLRIMGYYGERETKQFLSIPIGPQRAPSHSGGVIWLKRQYGGADVRLTSHVSLADRPLTLVAGVAWDTMREARKGYENFIGDQLGVQGNLRRDEINNVWNLDPYVQASWNFAERWTLDAGLRYSNVHFKSSDRYITNGNADDSGTANYSKLLPVIALNYQATPDLSLYVTAGRGFETPTFNELSYRNDNEPGLNFGLKPSVNTTLEAGLKANNVLNGQLTAAVFRTYTKDEIVSAGASGGRTTYQNAGRTLRDGVELAWDARFYRHLHARLSYTYLHARYRDSFCSGTCAGSNPEVPAGNLIPGIARNTATASLAWEPEQGWNGGVDVDYLGKVYVSDQNSESAPSAVVTGLHTGYTWKRDQWTVNAFGRLDNVFNARYAGSVIINDANKRYYEPAPGRNWTAGMTVSYRF</sequence>
<name>W0PBC2_ADVMD</name>
<keyword evidence="11 18" id="KW-0675">Receptor</keyword>
<comment type="subcellular location">
    <subcellularLocation>
        <location evidence="1 13">Cell outer membrane</location>
        <topology evidence="1 13">Multi-pass membrane protein</topology>
    </subcellularLocation>
</comment>
<keyword evidence="8" id="KW-0406">Ion transport</keyword>
<dbReference type="CDD" id="cd01347">
    <property type="entry name" value="ligand_gated_channel"/>
    <property type="match status" value="1"/>
</dbReference>
<protein>
    <submittedName>
        <fullName evidence="18">Putative TonB-dependent receptor</fullName>
    </submittedName>
</protein>
<evidence type="ECO:0000256" key="14">
    <source>
        <dbReference type="RuleBase" id="RU003357"/>
    </source>
</evidence>
<keyword evidence="5" id="KW-0410">Iron transport</keyword>
<comment type="similarity">
    <text evidence="2 13 14">Belongs to the TonB-dependent receptor family.</text>
</comment>
<keyword evidence="10 13" id="KW-0472">Membrane</keyword>
<dbReference type="AlphaFoldDB" id="W0PBC2"/>
<evidence type="ECO:0000256" key="4">
    <source>
        <dbReference type="ARBA" id="ARBA00022452"/>
    </source>
</evidence>
<evidence type="ECO:0000256" key="13">
    <source>
        <dbReference type="PROSITE-ProRule" id="PRU01360"/>
    </source>
</evidence>
<keyword evidence="7" id="KW-0408">Iron</keyword>
<dbReference type="SUPFAM" id="SSF56935">
    <property type="entry name" value="Porins"/>
    <property type="match status" value="1"/>
</dbReference>
<evidence type="ECO:0000256" key="6">
    <source>
        <dbReference type="ARBA" id="ARBA00022692"/>
    </source>
</evidence>
<dbReference type="STRING" id="1247726.MIM_c02460"/>
<keyword evidence="19" id="KW-1185">Reference proteome</keyword>
<feature type="domain" description="TonB-dependent receptor plug" evidence="17">
    <location>
        <begin position="86"/>
        <end position="197"/>
    </location>
</feature>
<evidence type="ECO:0000256" key="1">
    <source>
        <dbReference type="ARBA" id="ARBA00004571"/>
    </source>
</evidence>
<keyword evidence="4 13" id="KW-1134">Transmembrane beta strand</keyword>
<proteinExistence type="inferred from homology"/>
<evidence type="ECO:0000256" key="2">
    <source>
        <dbReference type="ARBA" id="ARBA00009810"/>
    </source>
</evidence>
<dbReference type="Gene3D" id="2.40.170.20">
    <property type="entry name" value="TonB-dependent receptor, beta-barrel domain"/>
    <property type="match status" value="1"/>
</dbReference>
<evidence type="ECO:0000313" key="18">
    <source>
        <dbReference type="EMBL" id="AHG62348.1"/>
    </source>
</evidence>
<evidence type="ECO:0000256" key="9">
    <source>
        <dbReference type="ARBA" id="ARBA00023077"/>
    </source>
</evidence>
<dbReference type="Pfam" id="PF00593">
    <property type="entry name" value="TonB_dep_Rec_b-barrel"/>
    <property type="match status" value="1"/>
</dbReference>
<evidence type="ECO:0000256" key="15">
    <source>
        <dbReference type="SAM" id="MobiDB-lite"/>
    </source>
</evidence>
<evidence type="ECO:0000256" key="5">
    <source>
        <dbReference type="ARBA" id="ARBA00022496"/>
    </source>
</evidence>
<feature type="compositionally biased region" description="Polar residues" evidence="15">
    <location>
        <begin position="306"/>
        <end position="326"/>
    </location>
</feature>
<dbReference type="Gene3D" id="2.170.130.10">
    <property type="entry name" value="TonB-dependent receptor, plug domain"/>
    <property type="match status" value="1"/>
</dbReference>
<dbReference type="InterPro" id="IPR036942">
    <property type="entry name" value="Beta-barrel_TonB_sf"/>
</dbReference>
<dbReference type="InterPro" id="IPR012910">
    <property type="entry name" value="Plug_dom"/>
</dbReference>
<dbReference type="eggNOG" id="COG4772">
    <property type="taxonomic scope" value="Bacteria"/>
</dbReference>
<gene>
    <name evidence="18" type="ORF">MIM_c02460</name>
</gene>
<dbReference type="PANTHER" id="PTHR32552">
    <property type="entry name" value="FERRICHROME IRON RECEPTOR-RELATED"/>
    <property type="match status" value="1"/>
</dbReference>
<keyword evidence="12 13" id="KW-0998">Cell outer membrane</keyword>
<dbReference type="PANTHER" id="PTHR32552:SF81">
    <property type="entry name" value="TONB-DEPENDENT OUTER MEMBRANE RECEPTOR"/>
    <property type="match status" value="1"/>
</dbReference>
<dbReference type="Pfam" id="PF07715">
    <property type="entry name" value="Plug"/>
    <property type="match status" value="1"/>
</dbReference>
<evidence type="ECO:0000259" key="16">
    <source>
        <dbReference type="Pfam" id="PF00593"/>
    </source>
</evidence>
<dbReference type="GO" id="GO:0006826">
    <property type="term" value="P:iron ion transport"/>
    <property type="evidence" value="ECO:0007669"/>
    <property type="project" value="UniProtKB-KW"/>
</dbReference>
<keyword evidence="9 14" id="KW-0798">TonB box</keyword>
<reference evidence="18 19" key="1">
    <citation type="journal article" date="2014" name="Microbiology">
        <title>Unravelling the complete genome sequence of Advenella mimigardefordensis strain DPN7T and novel insights in the catabolism of the xenobiotic polythioester precursor 3,3'-dithiodipropionate.</title>
        <authorList>
            <person name="Wubbeler J.H."/>
            <person name="Hiessl S."/>
            <person name="Schuldes J."/>
            <person name="Thurmer A."/>
            <person name="Daniel R."/>
            <person name="Steinbuchel A."/>
        </authorList>
    </citation>
    <scope>NUCLEOTIDE SEQUENCE [LARGE SCALE GENOMIC DNA]</scope>
    <source>
        <strain evidence="19">DSM 17166 / LMG 22922 / DPN7</strain>
    </source>
</reference>
<dbReference type="InterPro" id="IPR039426">
    <property type="entry name" value="TonB-dep_rcpt-like"/>
</dbReference>
<dbReference type="KEGG" id="amim:MIM_c02460"/>
<dbReference type="EMBL" id="CP003915">
    <property type="protein sequence ID" value="AHG62348.1"/>
    <property type="molecule type" value="Genomic_DNA"/>
</dbReference>
<accession>W0PBC2</accession>
<keyword evidence="6 13" id="KW-0812">Transmembrane</keyword>
<evidence type="ECO:0000313" key="19">
    <source>
        <dbReference type="Proteomes" id="UP000019095"/>
    </source>
</evidence>
<organism evidence="18 19">
    <name type="scientific">Advenella mimigardefordensis (strain DSM 17166 / LMG 22922 / DPN7)</name>
    <dbReference type="NCBI Taxonomy" id="1247726"/>
    <lineage>
        <taxon>Bacteria</taxon>
        <taxon>Pseudomonadati</taxon>
        <taxon>Pseudomonadota</taxon>
        <taxon>Betaproteobacteria</taxon>
        <taxon>Burkholderiales</taxon>
        <taxon>Alcaligenaceae</taxon>
    </lineage>
</organism>
<feature type="region of interest" description="Disordered" evidence="15">
    <location>
        <begin position="292"/>
        <end position="326"/>
    </location>
</feature>
<evidence type="ECO:0000256" key="7">
    <source>
        <dbReference type="ARBA" id="ARBA00023004"/>
    </source>
</evidence>